<evidence type="ECO:0008006" key="5">
    <source>
        <dbReference type="Google" id="ProtNLM"/>
    </source>
</evidence>
<evidence type="ECO:0000256" key="2">
    <source>
        <dbReference type="SAM" id="MobiDB-lite"/>
    </source>
</evidence>
<dbReference type="EMBL" id="SRPO01000056">
    <property type="protein sequence ID" value="KAG5944381.1"/>
    <property type="molecule type" value="Genomic_DNA"/>
</dbReference>
<comment type="caution">
    <text evidence="3">The sequence shown here is derived from an EMBL/GenBank/DDBJ whole genome shotgun (WGS) entry which is preliminary data.</text>
</comment>
<protein>
    <recommendedName>
        <fullName evidence="5">Transcription factor domain-containing protein</fullName>
    </recommendedName>
</protein>
<feature type="region of interest" description="Disordered" evidence="2">
    <location>
        <begin position="164"/>
        <end position="210"/>
    </location>
</feature>
<dbReference type="Proteomes" id="UP000706124">
    <property type="component" value="Unassembled WGS sequence"/>
</dbReference>
<feature type="region of interest" description="Disordered" evidence="2">
    <location>
        <begin position="389"/>
        <end position="427"/>
    </location>
</feature>
<name>A0A9P7MH10_9HYPO</name>
<proteinExistence type="predicted"/>
<gene>
    <name evidence="3" type="ORF">E4U60_006034</name>
</gene>
<dbReference type="OrthoDB" id="3597252at2759"/>
<keyword evidence="1" id="KW-0539">Nucleus</keyword>
<feature type="region of interest" description="Disordered" evidence="2">
    <location>
        <begin position="74"/>
        <end position="97"/>
    </location>
</feature>
<evidence type="ECO:0000313" key="3">
    <source>
        <dbReference type="EMBL" id="KAG5944381.1"/>
    </source>
</evidence>
<evidence type="ECO:0000256" key="1">
    <source>
        <dbReference type="ARBA" id="ARBA00023242"/>
    </source>
</evidence>
<feature type="compositionally biased region" description="Polar residues" evidence="2">
    <location>
        <begin position="187"/>
        <end position="198"/>
    </location>
</feature>
<dbReference type="AlphaFoldDB" id="A0A9P7MH10"/>
<reference evidence="3 4" key="1">
    <citation type="journal article" date="2020" name="bioRxiv">
        <title>Whole genome comparisons of ergot fungi reveals the divergence and evolution of species within the genus Claviceps are the result of varying mechanisms driving genome evolution and host range expansion.</title>
        <authorList>
            <person name="Wyka S.A."/>
            <person name="Mondo S.J."/>
            <person name="Liu M."/>
            <person name="Dettman J."/>
            <person name="Nalam V."/>
            <person name="Broders K.D."/>
        </authorList>
    </citation>
    <scope>NUCLEOTIDE SEQUENCE [LARGE SCALE GENOMIC DNA]</scope>
    <source>
        <strain evidence="3 4">CCC 1485</strain>
    </source>
</reference>
<sequence length="941" mass="105274">MQLPAMTTFDQGPFWLPLNCLPDGIPNRPTTAALADAGPTWRIKPWTLHAGSLNVVLAPTHPWHKLEISSVQPLAGEPSQAKPVSAPQKPRAGSDKPRLRRVILLILATSSPMVSPVEQLNPEDERRPAKRAKFSSPLDAHHLSTPCQPRTLPLQAQLHADTRLQPRPDWKHTQPGQPFSSRREQQPNEPTFGLSSHSMPMAAAHPADEPTNNLFWTGAAADFDTNWPWPTSAQGVLPSATQFIAPQEGIETTDTLLSTFTLPPPHILASVGELGVPPPSIHAVPSTGVNHDIPLYQPDTVNLDHLLPVEGPAPTKQIPAGIATSVNPTLGFNGQHSSFYGPYSSNHLIESPFRDCIGTFGLTRSQSFHRPVDGKVNGYIKFSWPKEHDKSRTSSVSTSQISPSSRITELDDTSEAQDTATSSASDCTTVISPRETSTSVRDTMPDFSIDFSAYVSQTADFSYNVSAIAGSTLPSIHHNSPVEVASLGAPRLIPSQYGYEAKMDKTDRRFWMFYIRNWCPGRSVLEDTNLWLKDFAQMHKSVGVRSAIQSLAGIYIYDYQPLDSIRERVNQRFADAEKRFTQLLNDPATYCDESLANELITIGVILSMQDIVLTERRLKKPFVPRWLQGFRRGEELLEATDHGLRFWRTSNVQTSALRISQSVIVGRAVILAQPMSPLPSPEEFNVEREASRFGWLLYGTEKDMYQIHGGCGFSKKLLHTFSQVTYCAARLHQDAESPVVPMTADYIQQELLGMRQWSPESQDWEAVRTSRAMIEWVRQQPPGYKIDENPIMTDVTAEAWRIAAMLYLLCRVFRLPRNHPKIVSNLDDLVQCIAIMPTSGMQFTAQAPLFPVFLLGILATLPEHRAMSQRWFDEVLQTPVRSSVPPLYATLKRIWEWIDIDFPLLLESSLEVAQPIHLRTAWWEKLVHGVLDQENEFLCLT</sequence>
<feature type="region of interest" description="Disordered" evidence="2">
    <location>
        <begin position="114"/>
        <end position="148"/>
    </location>
</feature>
<evidence type="ECO:0000313" key="4">
    <source>
        <dbReference type="Proteomes" id="UP000706124"/>
    </source>
</evidence>
<dbReference type="Pfam" id="PF11951">
    <property type="entry name" value="Fungal_trans_2"/>
    <property type="match status" value="1"/>
</dbReference>
<accession>A0A9P7MH10</accession>
<organism evidence="3 4">
    <name type="scientific">Claviceps pazoutovae</name>
    <dbReference type="NCBI Taxonomy" id="1649127"/>
    <lineage>
        <taxon>Eukaryota</taxon>
        <taxon>Fungi</taxon>
        <taxon>Dikarya</taxon>
        <taxon>Ascomycota</taxon>
        <taxon>Pezizomycotina</taxon>
        <taxon>Sordariomycetes</taxon>
        <taxon>Hypocreomycetidae</taxon>
        <taxon>Hypocreales</taxon>
        <taxon>Clavicipitaceae</taxon>
        <taxon>Claviceps</taxon>
    </lineage>
</organism>
<dbReference type="InterPro" id="IPR021858">
    <property type="entry name" value="Fun_TF"/>
</dbReference>
<feature type="compositionally biased region" description="Low complexity" evidence="2">
    <location>
        <begin position="416"/>
        <end position="427"/>
    </location>
</feature>
<keyword evidence="4" id="KW-1185">Reference proteome</keyword>
<feature type="compositionally biased region" description="Low complexity" evidence="2">
    <location>
        <begin position="393"/>
        <end position="407"/>
    </location>
</feature>